<dbReference type="AlphaFoldDB" id="A0A833VDL0"/>
<keyword evidence="6" id="KW-1185">Reference proteome</keyword>
<feature type="chain" id="PRO_5032476852" evidence="3">
    <location>
        <begin position="24"/>
        <end position="312"/>
    </location>
</feature>
<keyword evidence="2" id="KW-0677">Repeat</keyword>
<dbReference type="EMBL" id="SWLB01000186">
    <property type="protein sequence ID" value="KAF3319948.1"/>
    <property type="molecule type" value="Genomic_DNA"/>
</dbReference>
<sequence length="312" mass="34821">MIVSAPILVSLLTLALLTTLTTSHFIHNFCETTTKYHSKLESSHDTNLNLLFSSLINNTPKTGFSTATEGEPPYQVYGLALCRGDISDDNCTSCLDRASPELQKLCPYPKGGMVWYNQCAVRYSIRNFFSQLPAYNAPNEFSILKKLLGLIFPLYSNKNYCNCHGPSGEYFGHCTQVGASNPGQFTKNLNSMFESISKIAAFNESARMFATGVNAQTYGLVQCTRDLSEQQCYKCLNQSFSIHSDGSCGMDGVTVTWNCIFIYGRNKFFNSDPTWVAPPDHYRLTTGRSNFSLRGQYEYTTFQGAHLINLLV</sequence>
<feature type="domain" description="Gnk2-homologous" evidence="4">
    <location>
        <begin position="167"/>
        <end position="268"/>
    </location>
</feature>
<dbReference type="InterPro" id="IPR038408">
    <property type="entry name" value="GNK2_sf"/>
</dbReference>
<protein>
    <submittedName>
        <fullName evidence="5">Cysteine-rich repeat secretory protein 38</fullName>
    </submittedName>
</protein>
<evidence type="ECO:0000256" key="2">
    <source>
        <dbReference type="ARBA" id="ARBA00022737"/>
    </source>
</evidence>
<organism evidence="5 6">
    <name type="scientific">Carex littledalei</name>
    <dbReference type="NCBI Taxonomy" id="544730"/>
    <lineage>
        <taxon>Eukaryota</taxon>
        <taxon>Viridiplantae</taxon>
        <taxon>Streptophyta</taxon>
        <taxon>Embryophyta</taxon>
        <taxon>Tracheophyta</taxon>
        <taxon>Spermatophyta</taxon>
        <taxon>Magnoliopsida</taxon>
        <taxon>Liliopsida</taxon>
        <taxon>Poales</taxon>
        <taxon>Cyperaceae</taxon>
        <taxon>Cyperoideae</taxon>
        <taxon>Cariceae</taxon>
        <taxon>Carex</taxon>
        <taxon>Carex subgen. Euthyceras</taxon>
    </lineage>
</organism>
<evidence type="ECO:0000256" key="3">
    <source>
        <dbReference type="SAM" id="SignalP"/>
    </source>
</evidence>
<dbReference type="PROSITE" id="PS51473">
    <property type="entry name" value="GNK2"/>
    <property type="match status" value="2"/>
</dbReference>
<dbReference type="Pfam" id="PF01657">
    <property type="entry name" value="Stress-antifung"/>
    <property type="match status" value="2"/>
</dbReference>
<dbReference type="Proteomes" id="UP000623129">
    <property type="component" value="Unassembled WGS sequence"/>
</dbReference>
<gene>
    <name evidence="5" type="ORF">FCM35_KLT21809</name>
</gene>
<proteinExistence type="predicted"/>
<accession>A0A833VDL0</accession>
<feature type="signal peptide" evidence="3">
    <location>
        <begin position="1"/>
        <end position="23"/>
    </location>
</feature>
<dbReference type="PANTHER" id="PTHR32099">
    <property type="entry name" value="CYSTEINE-RICH REPEAT SECRETORY PROTEIN"/>
    <property type="match status" value="1"/>
</dbReference>
<name>A0A833VDL0_9POAL</name>
<dbReference type="OrthoDB" id="660783at2759"/>
<dbReference type="PANTHER" id="PTHR32099:SF63">
    <property type="entry name" value="CYSTEINE-RICH REPEAT SECRETORY PROTEIN 38-LIKE"/>
    <property type="match status" value="1"/>
</dbReference>
<dbReference type="InterPro" id="IPR002902">
    <property type="entry name" value="GNK2"/>
</dbReference>
<comment type="caution">
    <text evidence="5">The sequence shown here is derived from an EMBL/GenBank/DDBJ whole genome shotgun (WGS) entry which is preliminary data.</text>
</comment>
<evidence type="ECO:0000313" key="6">
    <source>
        <dbReference type="Proteomes" id="UP000623129"/>
    </source>
</evidence>
<evidence type="ECO:0000313" key="5">
    <source>
        <dbReference type="EMBL" id="KAF3319948.1"/>
    </source>
</evidence>
<dbReference type="CDD" id="cd23509">
    <property type="entry name" value="Gnk2-like"/>
    <property type="match status" value="2"/>
</dbReference>
<evidence type="ECO:0000259" key="4">
    <source>
        <dbReference type="PROSITE" id="PS51473"/>
    </source>
</evidence>
<reference evidence="5" key="1">
    <citation type="submission" date="2020-01" db="EMBL/GenBank/DDBJ databases">
        <title>Genome sequence of Kobresia littledalei, the first chromosome-level genome in the family Cyperaceae.</title>
        <authorList>
            <person name="Qu G."/>
        </authorList>
    </citation>
    <scope>NUCLEOTIDE SEQUENCE</scope>
    <source>
        <strain evidence="5">C.B.Clarke</strain>
        <tissue evidence="5">Leaf</tissue>
    </source>
</reference>
<dbReference type="Gene3D" id="3.30.430.20">
    <property type="entry name" value="Gnk2 domain, C-X8-C-X2-C motif"/>
    <property type="match status" value="2"/>
</dbReference>
<evidence type="ECO:0000256" key="1">
    <source>
        <dbReference type="ARBA" id="ARBA00022729"/>
    </source>
</evidence>
<keyword evidence="1 3" id="KW-0732">Signal</keyword>
<feature type="domain" description="Gnk2-homologous" evidence="4">
    <location>
        <begin position="25"/>
        <end position="128"/>
    </location>
</feature>